<evidence type="ECO:0000313" key="1">
    <source>
        <dbReference type="EMBL" id="PLB55656.1"/>
    </source>
</evidence>
<dbReference type="VEuPathDB" id="FungiDB:P170DRAFT_47026"/>
<evidence type="ECO:0000313" key="2">
    <source>
        <dbReference type="Proteomes" id="UP000234275"/>
    </source>
</evidence>
<sequence length="169" mass="19708">MTDGMLDEGLWTESVLELDHDRWHIGRRLAAKFREQTDAFTQDTTDEFHEVYEAVHIDPSDIPGIMKAKKHDGDPFAVSNEIHREIDNLHYLTEYDCTCTPKLFSFAIDQQGLDDTVPGGYIAYIVMERVPGKDLRDFDQLDHHEKNRVRLAFVEALWYERISTLLLLR</sequence>
<dbReference type="OrthoDB" id="4207132at2759"/>
<organism evidence="1 2">
    <name type="scientific">Aspergillus steynii IBT 23096</name>
    <dbReference type="NCBI Taxonomy" id="1392250"/>
    <lineage>
        <taxon>Eukaryota</taxon>
        <taxon>Fungi</taxon>
        <taxon>Dikarya</taxon>
        <taxon>Ascomycota</taxon>
        <taxon>Pezizomycotina</taxon>
        <taxon>Eurotiomycetes</taxon>
        <taxon>Eurotiomycetidae</taxon>
        <taxon>Eurotiales</taxon>
        <taxon>Aspergillaceae</taxon>
        <taxon>Aspergillus</taxon>
        <taxon>Aspergillus subgen. Circumdati</taxon>
    </lineage>
</organism>
<keyword evidence="2" id="KW-1185">Reference proteome</keyword>
<accession>A0A2I2GS01</accession>
<dbReference type="GeneID" id="36560429"/>
<gene>
    <name evidence="1" type="ORF">P170DRAFT_47026</name>
</gene>
<dbReference type="AlphaFoldDB" id="A0A2I2GS01"/>
<dbReference type="RefSeq" id="XP_024710958.1">
    <property type="nucleotide sequence ID" value="XM_024852731.1"/>
</dbReference>
<protein>
    <recommendedName>
        <fullName evidence="3">Aminoglycoside phosphotransferase domain-containing protein</fullName>
    </recommendedName>
</protein>
<dbReference type="Proteomes" id="UP000234275">
    <property type="component" value="Unassembled WGS sequence"/>
</dbReference>
<evidence type="ECO:0008006" key="3">
    <source>
        <dbReference type="Google" id="ProtNLM"/>
    </source>
</evidence>
<name>A0A2I2GS01_9EURO</name>
<dbReference type="SUPFAM" id="SSF56112">
    <property type="entry name" value="Protein kinase-like (PK-like)"/>
    <property type="match status" value="1"/>
</dbReference>
<proteinExistence type="predicted"/>
<comment type="caution">
    <text evidence="1">The sequence shown here is derived from an EMBL/GenBank/DDBJ whole genome shotgun (WGS) entry which is preliminary data.</text>
</comment>
<reference evidence="1 2" key="1">
    <citation type="submission" date="2016-12" db="EMBL/GenBank/DDBJ databases">
        <title>The genomes of Aspergillus section Nigri reveals drivers in fungal speciation.</title>
        <authorList>
            <consortium name="DOE Joint Genome Institute"/>
            <person name="Vesth T.C."/>
            <person name="Nybo J."/>
            <person name="Theobald S."/>
            <person name="Brandl J."/>
            <person name="Frisvad J.C."/>
            <person name="Nielsen K.F."/>
            <person name="Lyhne E.K."/>
            <person name="Kogle M.E."/>
            <person name="Kuo A."/>
            <person name="Riley R."/>
            <person name="Clum A."/>
            <person name="Nolan M."/>
            <person name="Lipzen A."/>
            <person name="Salamov A."/>
            <person name="Henrissat B."/>
            <person name="Wiebenga A."/>
            <person name="De Vries R.P."/>
            <person name="Grigoriev I.V."/>
            <person name="Mortensen U.H."/>
            <person name="Andersen M.R."/>
            <person name="Baker S.E."/>
        </authorList>
    </citation>
    <scope>NUCLEOTIDE SEQUENCE [LARGE SCALE GENOMIC DNA]</scope>
    <source>
        <strain evidence="1 2">IBT 23096</strain>
    </source>
</reference>
<dbReference type="EMBL" id="MSFO01000001">
    <property type="protein sequence ID" value="PLB55656.1"/>
    <property type="molecule type" value="Genomic_DNA"/>
</dbReference>
<dbReference type="InterPro" id="IPR011009">
    <property type="entry name" value="Kinase-like_dom_sf"/>
</dbReference>
<dbReference type="STRING" id="1392250.A0A2I2GS01"/>